<protein>
    <submittedName>
        <fullName evidence="1">Uncharacterized protein</fullName>
    </submittedName>
</protein>
<dbReference type="EMBL" id="JANPWB010000010">
    <property type="protein sequence ID" value="KAJ1143703.1"/>
    <property type="molecule type" value="Genomic_DNA"/>
</dbReference>
<sequence>MLPWIDVLCHGGEGDLVVIAQQRLHAGFPPGGGSLPLLPRLRGAGDYGPQKRVQQLLLRPLCRRGGSLSMQCSRGGSGPFSYASAALIRRRVPPTLTAVAREAAAAAGSHSVWLRWVWLAGLALTPTPCCKEGTIYDFWVYQKD</sequence>
<accession>A0AAV7QZ21</accession>
<proteinExistence type="predicted"/>
<organism evidence="1 2">
    <name type="scientific">Pleurodeles waltl</name>
    <name type="common">Iberian ribbed newt</name>
    <dbReference type="NCBI Taxonomy" id="8319"/>
    <lineage>
        <taxon>Eukaryota</taxon>
        <taxon>Metazoa</taxon>
        <taxon>Chordata</taxon>
        <taxon>Craniata</taxon>
        <taxon>Vertebrata</taxon>
        <taxon>Euteleostomi</taxon>
        <taxon>Amphibia</taxon>
        <taxon>Batrachia</taxon>
        <taxon>Caudata</taxon>
        <taxon>Salamandroidea</taxon>
        <taxon>Salamandridae</taxon>
        <taxon>Pleurodelinae</taxon>
        <taxon>Pleurodeles</taxon>
    </lineage>
</organism>
<reference evidence="1" key="1">
    <citation type="journal article" date="2022" name="bioRxiv">
        <title>Sequencing and chromosome-scale assembly of the giantPleurodeles waltlgenome.</title>
        <authorList>
            <person name="Brown T."/>
            <person name="Elewa A."/>
            <person name="Iarovenko S."/>
            <person name="Subramanian E."/>
            <person name="Araus A.J."/>
            <person name="Petzold A."/>
            <person name="Susuki M."/>
            <person name="Suzuki K.-i.T."/>
            <person name="Hayashi T."/>
            <person name="Toyoda A."/>
            <person name="Oliveira C."/>
            <person name="Osipova E."/>
            <person name="Leigh N.D."/>
            <person name="Simon A."/>
            <person name="Yun M.H."/>
        </authorList>
    </citation>
    <scope>NUCLEOTIDE SEQUENCE</scope>
    <source>
        <strain evidence="1">20211129_DDA</strain>
        <tissue evidence="1">Liver</tissue>
    </source>
</reference>
<evidence type="ECO:0000313" key="2">
    <source>
        <dbReference type="Proteomes" id="UP001066276"/>
    </source>
</evidence>
<keyword evidence="2" id="KW-1185">Reference proteome</keyword>
<gene>
    <name evidence="1" type="ORF">NDU88_010008</name>
</gene>
<comment type="caution">
    <text evidence="1">The sequence shown here is derived from an EMBL/GenBank/DDBJ whole genome shotgun (WGS) entry which is preliminary data.</text>
</comment>
<name>A0AAV7QZ21_PLEWA</name>
<dbReference type="Proteomes" id="UP001066276">
    <property type="component" value="Chromosome 6"/>
</dbReference>
<evidence type="ECO:0000313" key="1">
    <source>
        <dbReference type="EMBL" id="KAJ1143703.1"/>
    </source>
</evidence>
<dbReference type="AlphaFoldDB" id="A0AAV7QZ21"/>